<gene>
    <name evidence="1" type="ORF">BLNAU_16376</name>
</gene>
<keyword evidence="2" id="KW-1185">Reference proteome</keyword>
<dbReference type="EMBL" id="JARBJD010000170">
    <property type="protein sequence ID" value="KAK2948738.1"/>
    <property type="molecule type" value="Genomic_DNA"/>
</dbReference>
<comment type="caution">
    <text evidence="1">The sequence shown here is derived from an EMBL/GenBank/DDBJ whole genome shotgun (WGS) entry which is preliminary data.</text>
</comment>
<organism evidence="1 2">
    <name type="scientific">Blattamonas nauphoetae</name>
    <dbReference type="NCBI Taxonomy" id="2049346"/>
    <lineage>
        <taxon>Eukaryota</taxon>
        <taxon>Metamonada</taxon>
        <taxon>Preaxostyla</taxon>
        <taxon>Oxymonadida</taxon>
        <taxon>Blattamonas</taxon>
    </lineage>
</organism>
<sequence length="337" mass="38500">MTINTSTDSHCLDCSAFLNWGDEDLESESEKTVVFRSLVATLKLQPTLDHYLEAKAITFLQFVDPYDEESADDFVSSFGATIDDSSPDFVQSIVVLISSASSIITTAAMKMLENLIWSCSPKIRLALFKADLIPQIIATLNPQSLSFAEADNIHIYLMKIVRYSLWLATPRCLRQLKIYEDDEQQIVHETILKQVLVPSEQYICHLCVNRNSIIDGEQSESFLLLLARLLKICPYHQPTMDFVLNTPVVLTIPSCPTFFDNDYSIYWILSEMIDAQQEWNETRGLVREMWKTMDRKLRMEGIEDAMDEKLQTDKNGNYGGFFVATSIDWNNLQGMNI</sequence>
<accession>A0ABQ9XBU7</accession>
<reference evidence="1 2" key="1">
    <citation type="journal article" date="2022" name="bioRxiv">
        <title>Genomics of Preaxostyla Flagellates Illuminates Evolutionary Transitions and the Path Towards Mitochondrial Loss.</title>
        <authorList>
            <person name="Novak L.V.F."/>
            <person name="Treitli S.C."/>
            <person name="Pyrih J."/>
            <person name="Halakuc P."/>
            <person name="Pipaliya S.V."/>
            <person name="Vacek V."/>
            <person name="Brzon O."/>
            <person name="Soukal P."/>
            <person name="Eme L."/>
            <person name="Dacks J.B."/>
            <person name="Karnkowska A."/>
            <person name="Elias M."/>
            <person name="Hampl V."/>
        </authorList>
    </citation>
    <scope>NUCLEOTIDE SEQUENCE [LARGE SCALE GENOMIC DNA]</scope>
    <source>
        <strain evidence="1">NAU3</strain>
        <tissue evidence="1">Gut</tissue>
    </source>
</reference>
<name>A0ABQ9XBU7_9EUKA</name>
<evidence type="ECO:0000313" key="2">
    <source>
        <dbReference type="Proteomes" id="UP001281761"/>
    </source>
</evidence>
<protein>
    <submittedName>
        <fullName evidence="1">Uncharacterized protein</fullName>
    </submittedName>
</protein>
<evidence type="ECO:0000313" key="1">
    <source>
        <dbReference type="EMBL" id="KAK2948738.1"/>
    </source>
</evidence>
<dbReference type="Proteomes" id="UP001281761">
    <property type="component" value="Unassembled WGS sequence"/>
</dbReference>
<proteinExistence type="predicted"/>